<feature type="signal peptide" evidence="10">
    <location>
        <begin position="1"/>
        <end position="18"/>
    </location>
</feature>
<keyword evidence="4" id="KW-0808">Transferase</keyword>
<dbReference type="Pfam" id="PF00912">
    <property type="entry name" value="Transgly"/>
    <property type="match status" value="1"/>
</dbReference>
<dbReference type="InterPro" id="IPR036950">
    <property type="entry name" value="PBP_transglycosylase"/>
</dbReference>
<evidence type="ECO:0000313" key="13">
    <source>
        <dbReference type="EMBL" id="MBC6466162.1"/>
    </source>
</evidence>
<keyword evidence="3" id="KW-0328">Glycosyltransferase</keyword>
<evidence type="ECO:0000256" key="5">
    <source>
        <dbReference type="ARBA" id="ARBA00022801"/>
    </source>
</evidence>
<organism evidence="13 14">
    <name type="scientific">Actinomadura alba</name>
    <dbReference type="NCBI Taxonomy" id="406431"/>
    <lineage>
        <taxon>Bacteria</taxon>
        <taxon>Bacillati</taxon>
        <taxon>Actinomycetota</taxon>
        <taxon>Actinomycetes</taxon>
        <taxon>Streptosporangiales</taxon>
        <taxon>Thermomonosporaceae</taxon>
        <taxon>Actinomadura</taxon>
    </lineage>
</organism>
<evidence type="ECO:0000313" key="14">
    <source>
        <dbReference type="Proteomes" id="UP000805614"/>
    </source>
</evidence>
<evidence type="ECO:0000256" key="8">
    <source>
        <dbReference type="ARBA" id="ARBA00049902"/>
    </source>
</evidence>
<feature type="domain" description="Penicillin-binding protein transpeptidase" evidence="11">
    <location>
        <begin position="317"/>
        <end position="569"/>
    </location>
</feature>
<dbReference type="Proteomes" id="UP000805614">
    <property type="component" value="Unassembled WGS sequence"/>
</dbReference>
<dbReference type="SUPFAM" id="SSF56601">
    <property type="entry name" value="beta-lactamase/transpeptidase-like"/>
    <property type="match status" value="1"/>
</dbReference>
<dbReference type="PANTHER" id="PTHR32282:SF34">
    <property type="entry name" value="PENICILLIN-BINDING PROTEIN 1A"/>
    <property type="match status" value="1"/>
</dbReference>
<dbReference type="InterPro" id="IPR001460">
    <property type="entry name" value="PCN-bd_Tpept"/>
</dbReference>
<keyword evidence="5" id="KW-0378">Hydrolase</keyword>
<keyword evidence="14" id="KW-1185">Reference proteome</keyword>
<gene>
    <name evidence="13" type="ORF">HKK74_11720</name>
</gene>
<sequence>MFGLGFLAMCTLVGVAYAKTPVPKAGNEDATKQTAIYYYSDGKTEILREGTNRELVKIDKIPRHVQEAVIAAENRSFRSDSGVSPTGIARAAWVNVTGGSTQGGSTITQQLAKNYYLTPEQSLSRKFKELFISVKLGKQKKKPEILQDYLNTIFFGRNAYGIQAASKAFFGKDVGKLREDEGALLAAIIQQPARFDPRSPDEDLKAQTLARYQYVLEGMVKTNALTQAKADEFAKRLPKTRSINSDNMYAGQKGFMVQRAKVELERQGITEKQIVDQGLRITTTFDEKKMNAARNAAERAVPQAAPRKLTRNTHVGLVSVNTANGEVVAFYGGPDYIKRQLDNVWQGSAQAGSAMKPYVLATALSDGYSLSTLVAGKKSYFDGTGNVVPANTPGALPIPNSHDVGATTNLVKATADSVNTAYVQLALKVGLPNVIKTAENAGVSSELLKDYSDKAGLALGINNIRPIEQAAGYAAFANGGTYHQPHVIRKVTTTDGKIYRKLTWQKRKVFNADVAADATYAMQAVVKSGTGTGAALPDRQVAGKTGTTDKNVASWFVGYVPQVSTAVTMYNDKRKTVLLPGYGVVEGGKVPATIWKAYMSEATRNLKVESFPPPVMGGTKQLFVTPPPKPTVSATPEQPNQGECSPRDMWKPKCRDQQGSPPPQSPPPNQQPCDIFGRPEGCTPTQPEPGSKEWCDLEQNKQDPRCGRGQGGDGAAPQSRSQTLVRTRD</sequence>
<dbReference type="SUPFAM" id="SSF53955">
    <property type="entry name" value="Lysozyme-like"/>
    <property type="match status" value="1"/>
</dbReference>
<evidence type="ECO:0000256" key="2">
    <source>
        <dbReference type="ARBA" id="ARBA00022670"/>
    </source>
</evidence>
<feature type="compositionally biased region" description="Basic and acidic residues" evidence="9">
    <location>
        <begin position="690"/>
        <end position="706"/>
    </location>
</feature>
<feature type="region of interest" description="Disordered" evidence="9">
    <location>
        <begin position="618"/>
        <end position="729"/>
    </location>
</feature>
<dbReference type="PANTHER" id="PTHR32282">
    <property type="entry name" value="BINDING PROTEIN TRANSPEPTIDASE, PUTATIVE-RELATED"/>
    <property type="match status" value="1"/>
</dbReference>
<reference evidence="13 14" key="1">
    <citation type="submission" date="2020-06" db="EMBL/GenBank/DDBJ databases">
        <title>Actinomadura xiongansis sp. nov., isolated from soil of Baiyangdian.</title>
        <authorList>
            <person name="Zhang X."/>
        </authorList>
    </citation>
    <scope>NUCLEOTIDE SEQUENCE [LARGE SCALE GENOMIC DNA]</scope>
    <source>
        <strain evidence="13 14">HBUM206468</strain>
    </source>
</reference>
<evidence type="ECO:0000256" key="7">
    <source>
        <dbReference type="ARBA" id="ARBA00034000"/>
    </source>
</evidence>
<evidence type="ECO:0000256" key="4">
    <source>
        <dbReference type="ARBA" id="ARBA00022679"/>
    </source>
</evidence>
<dbReference type="Gene3D" id="1.10.3810.10">
    <property type="entry name" value="Biosynthetic peptidoglycan transglycosylase-like"/>
    <property type="match status" value="1"/>
</dbReference>
<evidence type="ECO:0000256" key="1">
    <source>
        <dbReference type="ARBA" id="ARBA00022645"/>
    </source>
</evidence>
<dbReference type="InterPro" id="IPR001264">
    <property type="entry name" value="Glyco_trans_51"/>
</dbReference>
<keyword evidence="2" id="KW-0645">Protease</keyword>
<dbReference type="EMBL" id="JABVEC010000007">
    <property type="protein sequence ID" value="MBC6466162.1"/>
    <property type="molecule type" value="Genomic_DNA"/>
</dbReference>
<keyword evidence="1" id="KW-0121">Carboxypeptidase</keyword>
<keyword evidence="6" id="KW-0511">Multifunctional enzyme</keyword>
<evidence type="ECO:0000259" key="11">
    <source>
        <dbReference type="Pfam" id="PF00905"/>
    </source>
</evidence>
<feature type="compositionally biased region" description="Polar residues" evidence="9">
    <location>
        <begin position="718"/>
        <end position="729"/>
    </location>
</feature>
<dbReference type="InterPro" id="IPR023346">
    <property type="entry name" value="Lysozyme-like_dom_sf"/>
</dbReference>
<evidence type="ECO:0000256" key="10">
    <source>
        <dbReference type="SAM" id="SignalP"/>
    </source>
</evidence>
<accession>A0ABR7LMT8</accession>
<proteinExistence type="predicted"/>
<name>A0ABR7LMT8_9ACTN</name>
<dbReference type="RefSeq" id="WP_187243178.1">
    <property type="nucleotide sequence ID" value="NZ_BAAAOK010000059.1"/>
</dbReference>
<dbReference type="Gene3D" id="3.40.710.10">
    <property type="entry name" value="DD-peptidase/beta-lactamase superfamily"/>
    <property type="match status" value="1"/>
</dbReference>
<protein>
    <submittedName>
        <fullName evidence="13">Penicillin-binding protein</fullName>
    </submittedName>
</protein>
<feature type="chain" id="PRO_5046657391" evidence="10">
    <location>
        <begin position="19"/>
        <end position="729"/>
    </location>
</feature>
<comment type="caution">
    <text evidence="13">The sequence shown here is derived from an EMBL/GenBank/DDBJ whole genome shotgun (WGS) entry which is preliminary data.</text>
</comment>
<feature type="compositionally biased region" description="Pro residues" evidence="9">
    <location>
        <begin position="660"/>
        <end position="670"/>
    </location>
</feature>
<comment type="catalytic activity">
    <reaction evidence="8">
        <text>[GlcNAc-(1-&gt;4)-Mur2Ac(oyl-L-Ala-gamma-D-Glu-L-Lys-D-Ala-D-Ala)](n)-di-trans,octa-cis-undecaprenyl diphosphate + beta-D-GlcNAc-(1-&gt;4)-Mur2Ac(oyl-L-Ala-gamma-D-Glu-L-Lys-D-Ala-D-Ala)-di-trans,octa-cis-undecaprenyl diphosphate = [GlcNAc-(1-&gt;4)-Mur2Ac(oyl-L-Ala-gamma-D-Glu-L-Lys-D-Ala-D-Ala)](n+1)-di-trans,octa-cis-undecaprenyl diphosphate + di-trans,octa-cis-undecaprenyl diphosphate + H(+)</text>
        <dbReference type="Rhea" id="RHEA:23708"/>
        <dbReference type="Rhea" id="RHEA-COMP:9602"/>
        <dbReference type="Rhea" id="RHEA-COMP:9603"/>
        <dbReference type="ChEBI" id="CHEBI:15378"/>
        <dbReference type="ChEBI" id="CHEBI:58405"/>
        <dbReference type="ChEBI" id="CHEBI:60033"/>
        <dbReference type="ChEBI" id="CHEBI:78435"/>
        <dbReference type="EC" id="2.4.99.28"/>
    </reaction>
</comment>
<evidence type="ECO:0000259" key="12">
    <source>
        <dbReference type="Pfam" id="PF00912"/>
    </source>
</evidence>
<evidence type="ECO:0000256" key="3">
    <source>
        <dbReference type="ARBA" id="ARBA00022676"/>
    </source>
</evidence>
<dbReference type="InterPro" id="IPR012338">
    <property type="entry name" value="Beta-lactam/transpept-like"/>
</dbReference>
<evidence type="ECO:0000256" key="9">
    <source>
        <dbReference type="SAM" id="MobiDB-lite"/>
    </source>
</evidence>
<evidence type="ECO:0000256" key="6">
    <source>
        <dbReference type="ARBA" id="ARBA00023268"/>
    </source>
</evidence>
<dbReference type="InterPro" id="IPR050396">
    <property type="entry name" value="Glycosyltr_51/Transpeptidase"/>
</dbReference>
<comment type="catalytic activity">
    <reaction evidence="7">
        <text>Preferential cleavage: (Ac)2-L-Lys-D-Ala-|-D-Ala. Also transpeptidation of peptidyl-alanyl moieties that are N-acyl substituents of D-alanine.</text>
        <dbReference type="EC" id="3.4.16.4"/>
    </reaction>
</comment>
<keyword evidence="10" id="KW-0732">Signal</keyword>
<feature type="compositionally biased region" description="Basic and acidic residues" evidence="9">
    <location>
        <begin position="645"/>
        <end position="656"/>
    </location>
</feature>
<feature type="compositionally biased region" description="Polar residues" evidence="9">
    <location>
        <begin position="632"/>
        <end position="643"/>
    </location>
</feature>
<feature type="domain" description="Glycosyl transferase family 51" evidence="12">
    <location>
        <begin position="48"/>
        <end position="219"/>
    </location>
</feature>
<dbReference type="Pfam" id="PF00905">
    <property type="entry name" value="Transpeptidase"/>
    <property type="match status" value="1"/>
</dbReference>